<name>A0A3M0HZJ6_9ACTN</name>
<dbReference type="InterPro" id="IPR012349">
    <property type="entry name" value="Split_barrel_FMN-bd"/>
</dbReference>
<dbReference type="OrthoDB" id="9792858at2"/>
<keyword evidence="5" id="KW-1185">Reference proteome</keyword>
<dbReference type="InterPro" id="IPR002563">
    <property type="entry name" value="Flavin_Rdtase-like_dom"/>
</dbReference>
<evidence type="ECO:0000256" key="1">
    <source>
        <dbReference type="ARBA" id="ARBA00008898"/>
    </source>
</evidence>
<evidence type="ECO:0000313" key="4">
    <source>
        <dbReference type="EMBL" id="RMB82487.1"/>
    </source>
</evidence>
<evidence type="ECO:0000313" key="5">
    <source>
        <dbReference type="Proteomes" id="UP000270471"/>
    </source>
</evidence>
<feature type="domain" description="Flavin reductase like" evidence="3">
    <location>
        <begin position="162"/>
        <end position="304"/>
    </location>
</feature>
<reference evidence="4 5" key="1">
    <citation type="submission" date="2017-11" db="EMBL/GenBank/DDBJ databases">
        <title>Draft genome of actinobacteria isolated from guarana (Paullinia cupana (Mart.) Ducke.</title>
        <authorList>
            <person name="Siqueira K.A."/>
            <person name="Liotti R.G."/>
            <person name="Mendes T.A.O."/>
            <person name="Soares M.A."/>
        </authorList>
    </citation>
    <scope>NUCLEOTIDE SEQUENCE [LARGE SCALE GENOMIC DNA]</scope>
    <source>
        <strain evidence="4 5">193</strain>
    </source>
</reference>
<dbReference type="AlphaFoldDB" id="A0A3M0HZJ6"/>
<dbReference type="InterPro" id="IPR032710">
    <property type="entry name" value="NTF2-like_dom_sf"/>
</dbReference>
<dbReference type="PANTHER" id="PTHR30466:SF11">
    <property type="entry name" value="FLAVIN-DEPENDENT MONOOXYGENASE, REDUCTASE SUBUNIT HSAB"/>
    <property type="match status" value="1"/>
</dbReference>
<dbReference type="SUPFAM" id="SSF50475">
    <property type="entry name" value="FMN-binding split barrel"/>
    <property type="match status" value="1"/>
</dbReference>
<dbReference type="GO" id="GO:0030638">
    <property type="term" value="P:polyketide metabolic process"/>
    <property type="evidence" value="ECO:0007669"/>
    <property type="project" value="InterPro"/>
</dbReference>
<evidence type="ECO:0000259" key="3">
    <source>
        <dbReference type="SMART" id="SM00903"/>
    </source>
</evidence>
<gene>
    <name evidence="4" type="ORF">CTZ28_28975</name>
</gene>
<dbReference type="SUPFAM" id="SSF54427">
    <property type="entry name" value="NTF2-like"/>
    <property type="match status" value="1"/>
</dbReference>
<dbReference type="SMART" id="SM00903">
    <property type="entry name" value="Flavin_Reduct"/>
    <property type="match status" value="1"/>
</dbReference>
<accession>A0A3M0HZJ6</accession>
<dbReference type="PANTHER" id="PTHR30466">
    <property type="entry name" value="FLAVIN REDUCTASE"/>
    <property type="match status" value="1"/>
</dbReference>
<keyword evidence="2" id="KW-0560">Oxidoreductase</keyword>
<dbReference type="Pfam" id="PF07366">
    <property type="entry name" value="SnoaL"/>
    <property type="match status" value="1"/>
</dbReference>
<comment type="similarity">
    <text evidence="1">Belongs to the non-flavoprotein flavin reductase family.</text>
</comment>
<dbReference type="InterPro" id="IPR009959">
    <property type="entry name" value="Cyclase_SnoaL-like"/>
</dbReference>
<sequence>MSRTVDRAVTPSDRVSRVRDAWRAAWDQGQVDALDELLGPSYIRRRGPAGTPSLGREQFKDSIRAVREAFPDLRTEIEEIVEQGERLAIRWHSTGRHTGAFLGVPPTGRPVEVSGATFARFEGSAVAEEWVTFDSRQLLEALGIITTAQEAAVDSALVRGVHRKFITGVTVVTTDDDGAPRGLAVNAFSSISLDPPMVLVCVQRSSATHPALHRASHLGISILAADQLDVAKAFAGKGDDKFATVSWTPGAFGAPLIDGSCAQLEVEIGQRLEAGSHTVFTGRVVSARHDDLAPLVYSGGGFFDISHTAPLPW</sequence>
<dbReference type="GO" id="GO:0010181">
    <property type="term" value="F:FMN binding"/>
    <property type="evidence" value="ECO:0007669"/>
    <property type="project" value="InterPro"/>
</dbReference>
<dbReference type="RefSeq" id="WP_121892706.1">
    <property type="nucleotide sequence ID" value="NZ_PENI01000022.1"/>
</dbReference>
<dbReference type="GO" id="GO:0042602">
    <property type="term" value="F:riboflavin reductase (NADPH) activity"/>
    <property type="evidence" value="ECO:0007669"/>
    <property type="project" value="TreeGrafter"/>
</dbReference>
<proteinExistence type="inferred from homology"/>
<dbReference type="EMBL" id="PENI01000022">
    <property type="protein sequence ID" value="RMB82487.1"/>
    <property type="molecule type" value="Genomic_DNA"/>
</dbReference>
<dbReference type="Pfam" id="PF01613">
    <property type="entry name" value="Flavin_Reduct"/>
    <property type="match status" value="1"/>
</dbReference>
<dbReference type="Gene3D" id="2.30.110.10">
    <property type="entry name" value="Electron Transport, Fmn-binding Protein, Chain A"/>
    <property type="match status" value="1"/>
</dbReference>
<protein>
    <submittedName>
        <fullName evidence="4">Cag pathogenicity island protein</fullName>
    </submittedName>
</protein>
<evidence type="ECO:0000256" key="2">
    <source>
        <dbReference type="ARBA" id="ARBA00023002"/>
    </source>
</evidence>
<organism evidence="4 5">
    <name type="scientific">Streptomyces shenzhenensis</name>
    <dbReference type="NCBI Taxonomy" id="943815"/>
    <lineage>
        <taxon>Bacteria</taxon>
        <taxon>Bacillati</taxon>
        <taxon>Actinomycetota</taxon>
        <taxon>Actinomycetes</taxon>
        <taxon>Kitasatosporales</taxon>
        <taxon>Streptomycetaceae</taxon>
        <taxon>Streptomyces</taxon>
    </lineage>
</organism>
<dbReference type="Gene3D" id="3.10.450.50">
    <property type="match status" value="1"/>
</dbReference>
<dbReference type="InterPro" id="IPR050268">
    <property type="entry name" value="NADH-dep_flavin_reductase"/>
</dbReference>
<comment type="caution">
    <text evidence="4">The sequence shown here is derived from an EMBL/GenBank/DDBJ whole genome shotgun (WGS) entry which is preliminary data.</text>
</comment>
<dbReference type="Proteomes" id="UP000270471">
    <property type="component" value="Unassembled WGS sequence"/>
</dbReference>